<dbReference type="PANTHER" id="PTHR43297:SF2">
    <property type="entry name" value="DIPEPTIDE TRANSPORT ATP-BINDING PROTEIN DPPD"/>
    <property type="match status" value="1"/>
</dbReference>
<dbReference type="OrthoDB" id="9806285at2"/>
<keyword evidence="6 9" id="KW-0067">ATP-binding</keyword>
<keyword evidence="7" id="KW-0472">Membrane</keyword>
<dbReference type="InterPro" id="IPR050388">
    <property type="entry name" value="ABC_Ni/Peptide_Import"/>
</dbReference>
<feature type="domain" description="ABC transporter" evidence="8">
    <location>
        <begin position="11"/>
        <end position="262"/>
    </location>
</feature>
<dbReference type="CDD" id="cd03257">
    <property type="entry name" value="ABC_NikE_OppD_transporters"/>
    <property type="match status" value="1"/>
</dbReference>
<accession>A0A517Y8A7</accession>
<evidence type="ECO:0000256" key="6">
    <source>
        <dbReference type="ARBA" id="ARBA00022840"/>
    </source>
</evidence>
<keyword evidence="3" id="KW-0813">Transport</keyword>
<evidence type="ECO:0000313" key="10">
    <source>
        <dbReference type="Proteomes" id="UP000315017"/>
    </source>
</evidence>
<dbReference type="GO" id="GO:0015833">
    <property type="term" value="P:peptide transport"/>
    <property type="evidence" value="ECO:0007669"/>
    <property type="project" value="InterPro"/>
</dbReference>
<organism evidence="9 10">
    <name type="scientific">Anatilimnocola aggregata</name>
    <dbReference type="NCBI Taxonomy" id="2528021"/>
    <lineage>
        <taxon>Bacteria</taxon>
        <taxon>Pseudomonadati</taxon>
        <taxon>Planctomycetota</taxon>
        <taxon>Planctomycetia</taxon>
        <taxon>Pirellulales</taxon>
        <taxon>Pirellulaceae</taxon>
        <taxon>Anatilimnocola</taxon>
    </lineage>
</organism>
<comment type="similarity">
    <text evidence="2">Belongs to the ABC transporter superfamily.</text>
</comment>
<dbReference type="SUPFAM" id="SSF52540">
    <property type="entry name" value="P-loop containing nucleoside triphosphate hydrolases"/>
    <property type="match status" value="1"/>
</dbReference>
<evidence type="ECO:0000313" key="9">
    <source>
        <dbReference type="EMBL" id="QDU26470.1"/>
    </source>
</evidence>
<comment type="subcellular location">
    <subcellularLocation>
        <location evidence="1">Cell inner membrane</location>
        <topology evidence="1">Peripheral membrane protein</topology>
    </subcellularLocation>
</comment>
<protein>
    <submittedName>
        <fullName evidence="9">Oligopeptide transport ATP-binding protein OppD</fullName>
    </submittedName>
</protein>
<dbReference type="PROSITE" id="PS00211">
    <property type="entry name" value="ABC_TRANSPORTER_1"/>
    <property type="match status" value="1"/>
</dbReference>
<dbReference type="Pfam" id="PF00005">
    <property type="entry name" value="ABC_tran"/>
    <property type="match status" value="1"/>
</dbReference>
<dbReference type="GO" id="GO:0005886">
    <property type="term" value="C:plasma membrane"/>
    <property type="evidence" value="ECO:0007669"/>
    <property type="project" value="UniProtKB-SubCell"/>
</dbReference>
<dbReference type="KEGG" id="aagg:ETAA8_15480"/>
<dbReference type="NCBIfam" id="TIGR01727">
    <property type="entry name" value="oligo_HPY"/>
    <property type="match status" value="1"/>
</dbReference>
<dbReference type="RefSeq" id="WP_145087076.1">
    <property type="nucleotide sequence ID" value="NZ_CP036274.1"/>
</dbReference>
<evidence type="ECO:0000256" key="3">
    <source>
        <dbReference type="ARBA" id="ARBA00022448"/>
    </source>
</evidence>
<dbReference type="AlphaFoldDB" id="A0A517Y8A7"/>
<dbReference type="GO" id="GO:0016887">
    <property type="term" value="F:ATP hydrolysis activity"/>
    <property type="evidence" value="ECO:0007669"/>
    <property type="project" value="InterPro"/>
</dbReference>
<sequence>MSSTSGTKPLLTVDDLHVSFRTDDGSIRAVNGVSFELHPGETLGIVGESGSGKSVTNLALLGLIPRPPGVIERGRAMFAGQDLLKLGTRELSSIRGKRIAMIFQDPMTALNPFLSVAEQLTEVTQLHLKHSSSQARKHAIDMLERVGIPAAAERIDDFPHQFSGGMRQRVMIAMALACQPEILIADEPTTALDVTIQAQMLELIAELQKTHGTAVILITHALGVIASVCHRVLVMYAGKIVEQAGVYELFAQPQHPYTLGLLKSIPRWDATRQDQLAAIDGQPPDMLHPPTGCAFHPRCTFRLERCSQEEPPLEPAIHGGLKACFADLTKIPSPTEQARAAGTHS</sequence>
<evidence type="ECO:0000256" key="1">
    <source>
        <dbReference type="ARBA" id="ARBA00004417"/>
    </source>
</evidence>
<reference evidence="9 10" key="1">
    <citation type="submission" date="2019-02" db="EMBL/GenBank/DDBJ databases">
        <title>Deep-cultivation of Planctomycetes and their phenomic and genomic characterization uncovers novel biology.</title>
        <authorList>
            <person name="Wiegand S."/>
            <person name="Jogler M."/>
            <person name="Boedeker C."/>
            <person name="Pinto D."/>
            <person name="Vollmers J."/>
            <person name="Rivas-Marin E."/>
            <person name="Kohn T."/>
            <person name="Peeters S.H."/>
            <person name="Heuer A."/>
            <person name="Rast P."/>
            <person name="Oberbeckmann S."/>
            <person name="Bunk B."/>
            <person name="Jeske O."/>
            <person name="Meyerdierks A."/>
            <person name="Storesund J.E."/>
            <person name="Kallscheuer N."/>
            <person name="Luecker S."/>
            <person name="Lage O.M."/>
            <person name="Pohl T."/>
            <person name="Merkel B.J."/>
            <person name="Hornburger P."/>
            <person name="Mueller R.-W."/>
            <person name="Bruemmer F."/>
            <person name="Labrenz M."/>
            <person name="Spormann A.M."/>
            <person name="Op den Camp H."/>
            <person name="Overmann J."/>
            <person name="Amann R."/>
            <person name="Jetten M.S.M."/>
            <person name="Mascher T."/>
            <person name="Medema M.H."/>
            <person name="Devos D.P."/>
            <person name="Kaster A.-K."/>
            <person name="Ovreas L."/>
            <person name="Rohde M."/>
            <person name="Galperin M.Y."/>
            <person name="Jogler C."/>
        </authorList>
    </citation>
    <scope>NUCLEOTIDE SEQUENCE [LARGE SCALE GENOMIC DNA]</scope>
    <source>
        <strain evidence="9 10">ETA_A8</strain>
    </source>
</reference>
<gene>
    <name evidence="9" type="primary">oppD</name>
    <name evidence="9" type="ORF">ETAA8_15480</name>
</gene>
<dbReference type="Proteomes" id="UP000315017">
    <property type="component" value="Chromosome"/>
</dbReference>
<dbReference type="InterPro" id="IPR003593">
    <property type="entry name" value="AAA+_ATPase"/>
</dbReference>
<keyword evidence="5" id="KW-0547">Nucleotide-binding</keyword>
<dbReference type="SMART" id="SM00382">
    <property type="entry name" value="AAA"/>
    <property type="match status" value="1"/>
</dbReference>
<evidence type="ECO:0000259" key="8">
    <source>
        <dbReference type="PROSITE" id="PS50893"/>
    </source>
</evidence>
<dbReference type="InterPro" id="IPR017871">
    <property type="entry name" value="ABC_transporter-like_CS"/>
</dbReference>
<dbReference type="InterPro" id="IPR013563">
    <property type="entry name" value="Oligopep_ABC_C"/>
</dbReference>
<evidence type="ECO:0000256" key="2">
    <source>
        <dbReference type="ARBA" id="ARBA00005417"/>
    </source>
</evidence>
<dbReference type="Gene3D" id="3.40.50.300">
    <property type="entry name" value="P-loop containing nucleotide triphosphate hydrolases"/>
    <property type="match status" value="1"/>
</dbReference>
<evidence type="ECO:0000256" key="5">
    <source>
        <dbReference type="ARBA" id="ARBA00022741"/>
    </source>
</evidence>
<dbReference type="InterPro" id="IPR027417">
    <property type="entry name" value="P-loop_NTPase"/>
</dbReference>
<dbReference type="EMBL" id="CP036274">
    <property type="protein sequence ID" value="QDU26470.1"/>
    <property type="molecule type" value="Genomic_DNA"/>
</dbReference>
<dbReference type="Pfam" id="PF08352">
    <property type="entry name" value="oligo_HPY"/>
    <property type="match status" value="1"/>
</dbReference>
<dbReference type="GO" id="GO:0005524">
    <property type="term" value="F:ATP binding"/>
    <property type="evidence" value="ECO:0007669"/>
    <property type="project" value="UniProtKB-KW"/>
</dbReference>
<name>A0A517Y8A7_9BACT</name>
<dbReference type="PROSITE" id="PS50893">
    <property type="entry name" value="ABC_TRANSPORTER_2"/>
    <property type="match status" value="1"/>
</dbReference>
<proteinExistence type="inferred from homology"/>
<evidence type="ECO:0000256" key="4">
    <source>
        <dbReference type="ARBA" id="ARBA00022475"/>
    </source>
</evidence>
<keyword evidence="10" id="KW-1185">Reference proteome</keyword>
<dbReference type="InterPro" id="IPR003439">
    <property type="entry name" value="ABC_transporter-like_ATP-bd"/>
</dbReference>
<dbReference type="PANTHER" id="PTHR43297">
    <property type="entry name" value="OLIGOPEPTIDE TRANSPORT ATP-BINDING PROTEIN APPD"/>
    <property type="match status" value="1"/>
</dbReference>
<evidence type="ECO:0000256" key="7">
    <source>
        <dbReference type="ARBA" id="ARBA00023136"/>
    </source>
</evidence>
<dbReference type="FunFam" id="3.40.50.300:FF:000016">
    <property type="entry name" value="Oligopeptide ABC transporter ATP-binding component"/>
    <property type="match status" value="1"/>
</dbReference>
<keyword evidence="4" id="KW-1003">Cell membrane</keyword>